<organism evidence="3 5">
    <name type="scientific">Flavobacterium glaciei</name>
    <dbReference type="NCBI Taxonomy" id="386300"/>
    <lineage>
        <taxon>Bacteria</taxon>
        <taxon>Pseudomonadati</taxon>
        <taxon>Bacteroidota</taxon>
        <taxon>Flavobacteriia</taxon>
        <taxon>Flavobacteriales</taxon>
        <taxon>Flavobacteriaceae</taxon>
        <taxon>Flavobacterium</taxon>
    </lineage>
</organism>
<dbReference type="Proteomes" id="UP000321392">
    <property type="component" value="Unassembled WGS sequence"/>
</dbReference>
<reference evidence="3" key="3">
    <citation type="submission" date="2019-07" db="EMBL/GenBank/DDBJ databases">
        <authorList>
            <person name="Whitman W."/>
            <person name="Huntemann M."/>
            <person name="Clum A."/>
            <person name="Pillay M."/>
            <person name="Palaniappan K."/>
            <person name="Varghese N."/>
            <person name="Mikhailova N."/>
            <person name="Stamatis D."/>
            <person name="Reddy T."/>
            <person name="Daum C."/>
            <person name="Shapiro N."/>
            <person name="Ivanova N."/>
            <person name="Kyrpides N."/>
            <person name="Woyke T."/>
        </authorList>
    </citation>
    <scope>NUCLEOTIDE SEQUENCE</scope>
    <source>
        <strain evidence="3">CGMCC 1.5380</strain>
    </source>
</reference>
<dbReference type="InterPro" id="IPR005901">
    <property type="entry name" value="GLPGLI"/>
</dbReference>
<feature type="chain" id="PRO_5023040044" evidence="1">
    <location>
        <begin position="18"/>
        <end position="244"/>
    </location>
</feature>
<dbReference type="RefSeq" id="WP_114754898.1">
    <property type="nucleotide sequence ID" value="NZ_QQBA01000012.1"/>
</dbReference>
<dbReference type="Pfam" id="PF09697">
    <property type="entry name" value="Porph_ging"/>
    <property type="match status" value="1"/>
</dbReference>
<protein>
    <submittedName>
        <fullName evidence="3">GLPGLI family protein</fullName>
    </submittedName>
</protein>
<name>A0A562PMH4_9FLAO</name>
<feature type="signal peptide" evidence="1">
    <location>
        <begin position="1"/>
        <end position="17"/>
    </location>
</feature>
<dbReference type="AlphaFoldDB" id="A0A562PMH4"/>
<accession>A0A562PMH4</accession>
<evidence type="ECO:0000313" key="2">
    <source>
        <dbReference type="EMBL" id="RDI52233.1"/>
    </source>
</evidence>
<dbReference type="OrthoDB" id="1429333at2"/>
<evidence type="ECO:0000313" key="4">
    <source>
        <dbReference type="Proteomes" id="UP000254518"/>
    </source>
</evidence>
<comment type="caution">
    <text evidence="3">The sequence shown here is derived from an EMBL/GenBank/DDBJ whole genome shotgun (WGS) entry which is preliminary data.</text>
</comment>
<dbReference type="NCBIfam" id="TIGR01200">
    <property type="entry name" value="GLPGLI"/>
    <property type="match status" value="1"/>
</dbReference>
<proteinExistence type="predicted"/>
<gene>
    <name evidence="2" type="ORF">DFR66_11278</name>
    <name evidence="3" type="ORF">IQ02_02295</name>
</gene>
<sequence length="244" mass="27803">MKKFLLLFLFLVNVIQAQSGKVIYAIQVSPSANTVKAEQKVLMETLLQNANLQEFQLLFNSTSSSFKSIESMNTLSAYEAQINTIAKLAFSSADEIYFDKKAQTEYIKKDDGLIVKDDNLSLNWTITTNSKLIGSYLCYEGILKRTFINRKGETKTKEIIAWFAPQLPYSYGPKDFHGLPGLILELYEDKTVYSAKNIELIKDDQNIYFPKGRTISKEEYEKKLESSEAGVIIGKKREKEKNSQ</sequence>
<dbReference type="EMBL" id="QQBA01000012">
    <property type="protein sequence ID" value="RDI52233.1"/>
    <property type="molecule type" value="Genomic_DNA"/>
</dbReference>
<dbReference type="EMBL" id="VLKX01000012">
    <property type="protein sequence ID" value="TWI45619.1"/>
    <property type="molecule type" value="Genomic_DNA"/>
</dbReference>
<reference evidence="3 5" key="1">
    <citation type="journal article" date="2015" name="Stand. Genomic Sci.">
        <title>Genomic Encyclopedia of Bacterial and Archaeal Type Strains, Phase III: the genomes of soil and plant-associated and newly described type strains.</title>
        <authorList>
            <person name="Whitman W.B."/>
            <person name="Woyke T."/>
            <person name="Klenk H.P."/>
            <person name="Zhou Y."/>
            <person name="Lilburn T.G."/>
            <person name="Beck B.J."/>
            <person name="De Vos P."/>
            <person name="Vandamme P."/>
            <person name="Eisen J.A."/>
            <person name="Garrity G."/>
            <person name="Hugenholtz P."/>
            <person name="Kyrpides N.C."/>
        </authorList>
    </citation>
    <scope>NUCLEOTIDE SEQUENCE [LARGE SCALE GENOMIC DNA]</scope>
    <source>
        <strain evidence="3 5">CGMCC 1.5380</strain>
    </source>
</reference>
<reference evidence="2 4" key="2">
    <citation type="submission" date="2018-07" db="EMBL/GenBank/DDBJ databases">
        <title>Genomic Encyclopedia of Type Strains, Phase IV (KMG-IV): sequencing the most valuable type-strain genomes for metagenomic binning, comparative biology and taxonomic classification.</title>
        <authorList>
            <person name="Goeker M."/>
        </authorList>
    </citation>
    <scope>NUCLEOTIDE SEQUENCE [LARGE SCALE GENOMIC DNA]</scope>
    <source>
        <strain evidence="2 4">DSM 19728</strain>
    </source>
</reference>
<evidence type="ECO:0000313" key="5">
    <source>
        <dbReference type="Proteomes" id="UP000321392"/>
    </source>
</evidence>
<keyword evidence="1" id="KW-0732">Signal</keyword>
<evidence type="ECO:0000313" key="3">
    <source>
        <dbReference type="EMBL" id="TWI45619.1"/>
    </source>
</evidence>
<dbReference type="Proteomes" id="UP000254518">
    <property type="component" value="Unassembled WGS sequence"/>
</dbReference>
<keyword evidence="4" id="KW-1185">Reference proteome</keyword>
<evidence type="ECO:0000256" key="1">
    <source>
        <dbReference type="SAM" id="SignalP"/>
    </source>
</evidence>